<name>A0A136LVN7_9BACT</name>
<dbReference type="Proteomes" id="UP000070457">
    <property type="component" value="Unassembled WGS sequence"/>
</dbReference>
<sequence length="121" mass="13686">MHDHIDQKNIIRNLLSVAPKHCDNCGSKYSEEDFRIVRSSAVNTVLHLKCTVCNNAYMLNVMNPMNGMVGSQRTPINIDLRGTEEIEQFAGKDAVSQNEAIDTYNEIDPEFDQEAMQDILL</sequence>
<dbReference type="EMBL" id="JYNZ01000007">
    <property type="protein sequence ID" value="KXK25705.1"/>
    <property type="molecule type" value="Genomic_DNA"/>
</dbReference>
<reference evidence="1 2" key="1">
    <citation type="submission" date="2015-02" db="EMBL/GenBank/DDBJ databases">
        <title>Improved understanding of the partial-nitritation anammox process through 23 genomes representing the majority of the microbial community.</title>
        <authorList>
            <person name="Speth D.R."/>
            <person name="In T Zandt M."/>
            <person name="Guerrero Cruz S."/>
            <person name="Jetten M.S."/>
            <person name="Dutilh B.E."/>
        </authorList>
    </citation>
    <scope>NUCLEOTIDE SEQUENCE [LARGE SCALE GENOMIC DNA]</scope>
    <source>
        <strain evidence="1">OLB20</strain>
    </source>
</reference>
<comment type="caution">
    <text evidence="1">The sequence shown here is derived from an EMBL/GenBank/DDBJ whole genome shotgun (WGS) entry which is preliminary data.</text>
</comment>
<proteinExistence type="predicted"/>
<dbReference type="STRING" id="1617426.TR69_WS6001001508"/>
<organism evidence="1 2">
    <name type="scientific">candidate division WS6 bacterium OLB20</name>
    <dbReference type="NCBI Taxonomy" id="1617426"/>
    <lineage>
        <taxon>Bacteria</taxon>
        <taxon>Candidatus Dojkabacteria</taxon>
    </lineage>
</organism>
<evidence type="ECO:0000313" key="1">
    <source>
        <dbReference type="EMBL" id="KXK25705.1"/>
    </source>
</evidence>
<accession>A0A136LVN7</accession>
<dbReference type="AlphaFoldDB" id="A0A136LVN7"/>
<gene>
    <name evidence="1" type="ORF">TR69_WS6001001508</name>
</gene>
<protein>
    <submittedName>
        <fullName evidence="1">Uncharacterized protein</fullName>
    </submittedName>
</protein>
<evidence type="ECO:0000313" key="2">
    <source>
        <dbReference type="Proteomes" id="UP000070457"/>
    </source>
</evidence>